<feature type="domain" description="ABC3 transporter permease C-terminal" evidence="7">
    <location>
        <begin position="60"/>
        <end position="180"/>
    </location>
</feature>
<keyword evidence="4 6" id="KW-1133">Transmembrane helix</keyword>
<feature type="transmembrane region" description="Helical" evidence="6">
    <location>
        <begin position="283"/>
        <end position="304"/>
    </location>
</feature>
<gene>
    <name evidence="8" type="ORF">HGO97_021920</name>
</gene>
<protein>
    <submittedName>
        <fullName evidence="8">ABC transporter permease</fullName>
    </submittedName>
</protein>
<dbReference type="PIRSF" id="PIRSF018968">
    <property type="entry name" value="ABC_permease_BceB"/>
    <property type="match status" value="1"/>
</dbReference>
<dbReference type="PANTHER" id="PTHR46795:SF3">
    <property type="entry name" value="ABC TRANSPORTER PERMEASE"/>
    <property type="match status" value="1"/>
</dbReference>
<comment type="subcellular location">
    <subcellularLocation>
        <location evidence="1 6">Cell membrane</location>
        <topology evidence="1 6">Multi-pass membrane protein</topology>
    </subcellularLocation>
</comment>
<feature type="transmembrane region" description="Helical" evidence="6">
    <location>
        <begin position="547"/>
        <end position="572"/>
    </location>
</feature>
<reference evidence="8 9" key="1">
    <citation type="submission" date="2021-06" db="EMBL/GenBank/DDBJ databases">
        <title>Faecalicatena sp. nov. isolated from porcine feces.</title>
        <authorList>
            <person name="Oh B.S."/>
            <person name="Lee J.H."/>
        </authorList>
    </citation>
    <scope>NUCLEOTIDE SEQUENCE [LARGE SCALE GENOMIC DNA]</scope>
    <source>
        <strain evidence="8 9">AGMB00832</strain>
    </source>
</reference>
<name>A0ABS6DA14_9FIRM</name>
<dbReference type="Pfam" id="PF02687">
    <property type="entry name" value="FtsX"/>
    <property type="match status" value="2"/>
</dbReference>
<dbReference type="RefSeq" id="WP_216245263.1">
    <property type="nucleotide sequence ID" value="NZ_JABACJ020000035.1"/>
</dbReference>
<evidence type="ECO:0000256" key="1">
    <source>
        <dbReference type="ARBA" id="ARBA00004651"/>
    </source>
</evidence>
<feature type="transmembrane region" description="Helical" evidence="6">
    <location>
        <begin position="232"/>
        <end position="255"/>
    </location>
</feature>
<comment type="similarity">
    <text evidence="6">Belongs to the ABC-4 integral membrane protein family.</text>
</comment>
<evidence type="ECO:0000256" key="3">
    <source>
        <dbReference type="ARBA" id="ARBA00022692"/>
    </source>
</evidence>
<comment type="caution">
    <text evidence="8">The sequence shown here is derived from an EMBL/GenBank/DDBJ whole genome shotgun (WGS) entry which is preliminary data.</text>
</comment>
<dbReference type="InterPro" id="IPR027022">
    <property type="entry name" value="ABC_permease_BceB-typ"/>
</dbReference>
<keyword evidence="5 6" id="KW-0472">Membrane</keyword>
<feature type="transmembrane region" description="Helical" evidence="6">
    <location>
        <begin position="646"/>
        <end position="666"/>
    </location>
</feature>
<feature type="transmembrane region" description="Helical" evidence="6">
    <location>
        <begin position="150"/>
        <end position="169"/>
    </location>
</feature>
<dbReference type="EMBL" id="JABACJ020000035">
    <property type="protein sequence ID" value="MBU3878462.1"/>
    <property type="molecule type" value="Genomic_DNA"/>
</dbReference>
<evidence type="ECO:0000259" key="7">
    <source>
        <dbReference type="Pfam" id="PF02687"/>
    </source>
</evidence>
<feature type="transmembrane region" description="Helical" evidence="6">
    <location>
        <begin position="108"/>
        <end position="138"/>
    </location>
</feature>
<feature type="domain" description="ABC3 transporter permease C-terminal" evidence="7">
    <location>
        <begin position="558"/>
        <end position="665"/>
    </location>
</feature>
<evidence type="ECO:0000256" key="6">
    <source>
        <dbReference type="PIRNR" id="PIRNR018968"/>
    </source>
</evidence>
<evidence type="ECO:0000256" key="2">
    <source>
        <dbReference type="ARBA" id="ARBA00022475"/>
    </source>
</evidence>
<evidence type="ECO:0000256" key="4">
    <source>
        <dbReference type="ARBA" id="ARBA00022989"/>
    </source>
</evidence>
<organism evidence="8 9">
    <name type="scientific">Faecalicatena faecalis</name>
    <dbReference type="NCBI Taxonomy" id="2726362"/>
    <lineage>
        <taxon>Bacteria</taxon>
        <taxon>Bacillati</taxon>
        <taxon>Bacillota</taxon>
        <taxon>Clostridia</taxon>
        <taxon>Lachnospirales</taxon>
        <taxon>Lachnospiraceae</taxon>
        <taxon>Faecalicatena</taxon>
    </lineage>
</organism>
<dbReference type="InterPro" id="IPR052536">
    <property type="entry name" value="ABC-4_Integral_Memb_Prot"/>
</dbReference>
<keyword evidence="3 6" id="KW-0812">Transmembrane</keyword>
<evidence type="ECO:0000313" key="9">
    <source>
        <dbReference type="Proteomes" id="UP000723714"/>
    </source>
</evidence>
<keyword evidence="6" id="KW-0813">Transport</keyword>
<evidence type="ECO:0000256" key="5">
    <source>
        <dbReference type="ARBA" id="ARBA00023136"/>
    </source>
</evidence>
<feature type="transmembrane region" description="Helical" evidence="6">
    <location>
        <begin position="17"/>
        <end position="38"/>
    </location>
</feature>
<dbReference type="PANTHER" id="PTHR46795">
    <property type="entry name" value="ABC TRANSPORTER PERMEASE-RELATED-RELATED"/>
    <property type="match status" value="1"/>
</dbReference>
<sequence>MLNKLALRNAKRSFRDYFIYLMTMILITSLMFAFNSMLFSKDIQQVCTEAGMLAAMIGLATFFIVLIIIWLVHYMMKFMAEKRGREFATYLLLGFHKKQIARLFFKETVLLGTAAFLIGLIPGIFLQQVMITLIYAIVDAKYQIHLDVKPQTLLMTAAIFCAAYLLALFRNNRRFRKMNIRDMMYLEQQNEELKNGNKTGRQWLFIVSLLFMIFFGWMMVGGHMTDTNIYPLIAMLIASVYLLYIGLSAYLVNYIHKGRPGVWKEANVFVLRQLSSKVRTMQFTLGTLTLLFMIALLGSSHAFMLNQFQSTQSDEKWPFDIAIYKEDPNYDFSKEIELLKDRTKLESEYAYQIYENKTDDFSKYMEFYFSDILGNSVAGSDAYFNYDPYMKLTDYNHLREMLGYKKVALERDQYLIHIKGRLEAAADGFSKKSLELNGEAFQCAGVQTEGFEQNGHNGADYLLIVPDEAAASMEPYYALLMAQVKGSVSKSLERELKKETNDIHTIEEMSFDSYSENVDRGYGTDIMYVKQSDVFIRDTETKEMKSLLSVLIFPLFYIGLVFLCVALTVLAVQQLSDSNKYKYRYALLKKLGLKEKELNKTILKQLFLYYICPFFVAVLISGGLVLYDSNQFTKFSDVNAPSWSYFGLSLLLFGGIYLIYFVATYVEFKRNLKSE</sequence>
<dbReference type="Proteomes" id="UP000723714">
    <property type="component" value="Unassembled WGS sequence"/>
</dbReference>
<proteinExistence type="inferred from homology"/>
<feature type="transmembrane region" description="Helical" evidence="6">
    <location>
        <begin position="203"/>
        <end position="220"/>
    </location>
</feature>
<keyword evidence="2 6" id="KW-1003">Cell membrane</keyword>
<keyword evidence="9" id="KW-1185">Reference proteome</keyword>
<feature type="transmembrane region" description="Helical" evidence="6">
    <location>
        <begin position="606"/>
        <end position="626"/>
    </location>
</feature>
<feature type="transmembrane region" description="Helical" evidence="6">
    <location>
        <begin position="50"/>
        <end position="75"/>
    </location>
</feature>
<evidence type="ECO:0000313" key="8">
    <source>
        <dbReference type="EMBL" id="MBU3878462.1"/>
    </source>
</evidence>
<dbReference type="InterPro" id="IPR003838">
    <property type="entry name" value="ABC3_permease_C"/>
</dbReference>
<accession>A0ABS6DA14</accession>